<evidence type="ECO:0000256" key="5">
    <source>
        <dbReference type="ARBA" id="ARBA00022989"/>
    </source>
</evidence>
<dbReference type="GO" id="GO:0015254">
    <property type="term" value="F:glycerol channel activity"/>
    <property type="evidence" value="ECO:0007669"/>
    <property type="project" value="TreeGrafter"/>
</dbReference>
<proteinExistence type="inferred from homology"/>
<dbReference type="InterPro" id="IPR050363">
    <property type="entry name" value="MIP/Aquaporin"/>
</dbReference>
<dbReference type="KEGG" id="salx:SALLE_v1c01910"/>
<dbReference type="Pfam" id="PF00230">
    <property type="entry name" value="MIP"/>
    <property type="match status" value="1"/>
</dbReference>
<evidence type="ECO:0000256" key="7">
    <source>
        <dbReference type="RuleBase" id="RU000477"/>
    </source>
</evidence>
<dbReference type="Gene3D" id="1.20.1080.10">
    <property type="entry name" value="Glycerol uptake facilitator protein"/>
    <property type="match status" value="1"/>
</dbReference>
<dbReference type="GO" id="GO:0005886">
    <property type="term" value="C:plasma membrane"/>
    <property type="evidence" value="ECO:0007669"/>
    <property type="project" value="TreeGrafter"/>
</dbReference>
<feature type="transmembrane region" description="Helical" evidence="8">
    <location>
        <begin position="234"/>
        <end position="257"/>
    </location>
</feature>
<feature type="transmembrane region" description="Helical" evidence="8">
    <location>
        <begin position="38"/>
        <end position="62"/>
    </location>
</feature>
<keyword evidence="5 8" id="KW-1133">Transmembrane helix</keyword>
<organism evidence="9 10">
    <name type="scientific">Spiroplasma alleghenense</name>
    <dbReference type="NCBI Taxonomy" id="216931"/>
    <lineage>
        <taxon>Bacteria</taxon>
        <taxon>Bacillati</taxon>
        <taxon>Mycoplasmatota</taxon>
        <taxon>Mollicutes</taxon>
        <taxon>Entomoplasmatales</taxon>
        <taxon>Spiroplasmataceae</taxon>
        <taxon>Spiroplasma</taxon>
    </lineage>
</organism>
<keyword evidence="3 7" id="KW-0813">Transport</keyword>
<feature type="transmembrane region" description="Helical" evidence="8">
    <location>
        <begin position="99"/>
        <end position="123"/>
    </location>
</feature>
<evidence type="ECO:0000256" key="1">
    <source>
        <dbReference type="ARBA" id="ARBA00004141"/>
    </source>
</evidence>
<dbReference type="PANTHER" id="PTHR43829">
    <property type="entry name" value="AQUAPORIN OR AQUAGLYCEROPORIN RELATED"/>
    <property type="match status" value="1"/>
</dbReference>
<comment type="subcellular location">
    <subcellularLocation>
        <location evidence="1">Membrane</location>
        <topology evidence="1">Multi-pass membrane protein</topology>
    </subcellularLocation>
</comment>
<keyword evidence="10" id="KW-1185">Reference proteome</keyword>
<dbReference type="Proteomes" id="UP000254792">
    <property type="component" value="Chromosome"/>
</dbReference>
<reference evidence="9 10" key="1">
    <citation type="submission" date="2018-07" db="EMBL/GenBank/DDBJ databases">
        <title>Complete genome sequence of Spiroplasma alleghenense PLHS-1 (ATCC 51752).</title>
        <authorList>
            <person name="Chou L."/>
            <person name="Lee T.-Y."/>
            <person name="Tsai Y.-M."/>
            <person name="Kuo C.-H."/>
        </authorList>
    </citation>
    <scope>NUCLEOTIDE SEQUENCE [LARGE SCALE GENOMIC DNA]</scope>
    <source>
        <strain evidence="9 10">PLHS-1</strain>
    </source>
</reference>
<evidence type="ECO:0000256" key="2">
    <source>
        <dbReference type="ARBA" id="ARBA00006175"/>
    </source>
</evidence>
<protein>
    <submittedName>
        <fullName evidence="9">Glycerol uptake facilitator protein</fullName>
    </submittedName>
</protein>
<dbReference type="PANTHER" id="PTHR43829:SF9">
    <property type="entry name" value="AQUAPORIN-9"/>
    <property type="match status" value="1"/>
</dbReference>
<keyword evidence="4 7" id="KW-0812">Transmembrane</keyword>
<dbReference type="PRINTS" id="PR00783">
    <property type="entry name" value="MINTRINSICP"/>
</dbReference>
<comment type="similarity">
    <text evidence="2 7">Belongs to the MIP/aquaporin (TC 1.A.8) family.</text>
</comment>
<keyword evidence="6 8" id="KW-0472">Membrane</keyword>
<evidence type="ECO:0000256" key="8">
    <source>
        <dbReference type="SAM" id="Phobius"/>
    </source>
</evidence>
<feature type="transmembrane region" description="Helical" evidence="8">
    <location>
        <begin position="155"/>
        <end position="176"/>
    </location>
</feature>
<evidence type="ECO:0000313" key="10">
    <source>
        <dbReference type="Proteomes" id="UP000254792"/>
    </source>
</evidence>
<gene>
    <name evidence="9" type="primary">glpF</name>
    <name evidence="9" type="ORF">SALLE_v1c01910</name>
</gene>
<feature type="transmembrane region" description="Helical" evidence="8">
    <location>
        <begin position="188"/>
        <end position="209"/>
    </location>
</feature>
<dbReference type="SUPFAM" id="SSF81338">
    <property type="entry name" value="Aquaporin-like"/>
    <property type="match status" value="1"/>
</dbReference>
<sequence>MSIWVSLLITEFLGTAILVILGNGIVANVLLKNTKGNNAGWLSITIGWGVAVTVAAMISSAFEGGAGYLNPAVALAMAISNFQGSFANIAGSTAAGVGVFFLVILIEILGAMVGQIVVNLVYFKHIKMTLTAEEKDAAAKVLAIHSTGPTTRSCLFNFIAEFVGTTVLVIGILAMSKYKGVTDLVGPMMAGLIVLGVGLALGGTTGYAINPARDLGPRIIHSLMRLKDKGTSDWGYSWIPVLAPLSAGAVIGAIFLAL</sequence>
<dbReference type="EMBL" id="CP031376">
    <property type="protein sequence ID" value="AXK50867.1"/>
    <property type="molecule type" value="Genomic_DNA"/>
</dbReference>
<accession>A0A345Z2N8</accession>
<name>A0A345Z2N8_9MOLU</name>
<dbReference type="InterPro" id="IPR023271">
    <property type="entry name" value="Aquaporin-like"/>
</dbReference>
<evidence type="ECO:0000256" key="6">
    <source>
        <dbReference type="ARBA" id="ARBA00023136"/>
    </source>
</evidence>
<dbReference type="AlphaFoldDB" id="A0A345Z2N8"/>
<evidence type="ECO:0000313" key="9">
    <source>
        <dbReference type="EMBL" id="AXK50867.1"/>
    </source>
</evidence>
<evidence type="ECO:0000256" key="4">
    <source>
        <dbReference type="ARBA" id="ARBA00022692"/>
    </source>
</evidence>
<dbReference type="InterPro" id="IPR000425">
    <property type="entry name" value="MIP"/>
</dbReference>
<evidence type="ECO:0000256" key="3">
    <source>
        <dbReference type="ARBA" id="ARBA00022448"/>
    </source>
</evidence>
<feature type="transmembrane region" description="Helical" evidence="8">
    <location>
        <begin position="12"/>
        <end position="31"/>
    </location>
</feature>